<dbReference type="Proteomes" id="UP000095751">
    <property type="component" value="Unassembled WGS sequence"/>
</dbReference>
<evidence type="ECO:0000313" key="2">
    <source>
        <dbReference type="EMBL" id="OEU09163.1"/>
    </source>
</evidence>
<feature type="region of interest" description="Disordered" evidence="1">
    <location>
        <begin position="296"/>
        <end position="338"/>
    </location>
</feature>
<evidence type="ECO:0000313" key="3">
    <source>
        <dbReference type="Proteomes" id="UP000095751"/>
    </source>
</evidence>
<accession>A0A1E7EUD8</accession>
<feature type="region of interest" description="Disordered" evidence="1">
    <location>
        <begin position="179"/>
        <end position="203"/>
    </location>
</feature>
<gene>
    <name evidence="2" type="ORF">FRACYDRAFT_249081</name>
</gene>
<dbReference type="KEGG" id="fcy:FRACYDRAFT_249081"/>
<reference evidence="2 3" key="1">
    <citation type="submission" date="2016-09" db="EMBL/GenBank/DDBJ databases">
        <title>Extensive genetic diversity and differential bi-allelic expression allows diatom success in the polar Southern Ocean.</title>
        <authorList>
            <consortium name="DOE Joint Genome Institute"/>
            <person name="Mock T."/>
            <person name="Otillar R.P."/>
            <person name="Strauss J."/>
            <person name="Dupont C."/>
            <person name="Frickenhaus S."/>
            <person name="Maumus F."/>
            <person name="Mcmullan M."/>
            <person name="Sanges R."/>
            <person name="Schmutz J."/>
            <person name="Toseland A."/>
            <person name="Valas R."/>
            <person name="Veluchamy A."/>
            <person name="Ward B.J."/>
            <person name="Allen A."/>
            <person name="Barry K."/>
            <person name="Falciatore A."/>
            <person name="Ferrante M."/>
            <person name="Fortunato A.E."/>
            <person name="Gloeckner G."/>
            <person name="Gruber A."/>
            <person name="Hipkin R."/>
            <person name="Janech M."/>
            <person name="Kroth P."/>
            <person name="Leese F."/>
            <person name="Lindquist E."/>
            <person name="Lyon B.R."/>
            <person name="Martin J."/>
            <person name="Mayer C."/>
            <person name="Parker M."/>
            <person name="Quesneville H."/>
            <person name="Raymond J."/>
            <person name="Uhlig C."/>
            <person name="Valentin K.U."/>
            <person name="Worden A.Z."/>
            <person name="Armbrust E.V."/>
            <person name="Bowler C."/>
            <person name="Green B."/>
            <person name="Moulton V."/>
            <person name="Van Oosterhout C."/>
            <person name="Grigoriev I."/>
        </authorList>
    </citation>
    <scope>NUCLEOTIDE SEQUENCE [LARGE SCALE GENOMIC DNA]</scope>
    <source>
        <strain evidence="2 3">CCMP1102</strain>
    </source>
</reference>
<sequence>MMNDESTESTTDVSIVGKFQLLIDGCNGPIRFRERNLRCDRDGYSDDATTAENDNGDNDNVILSFLRPDSIFEETHNNYYKKTFSTKSSKQTKKKTKKKNSGSADSSSTSNTSRCPNWNDPERLDMIPLLKKLLKMNHNNNNSNETENDDNDSSSSLFHSVSVIFDGISMTKRPSIPIPLSLSIPPPEDGVVGKSSQQDNDDNVEERERIWLMQNNNNHNSAILLLARTEAGGENDDSNNNDNDNDNANESSIYSSSRNSSDRGTIKIEITGLYDEADNIIVDRIVQLQKKQHQQQQQQRLLARNRSRRRILSSSSSLKTTSRTDTNTQHQNNQKQTQIQILHRTKQGPGKNRCLLQSIGLLRSESVACIFENPTFGRLTKDGQKTIKSLQRNRLLSSKQGMIDIETTTISHPQMTYDIKEDSYEEKKEEEDHRTSMNKQKDDNNAVIIVPIVVTDDVFLRQRIIEDTTYYVMTFHQLWHMLMDVKNT</sequence>
<organism evidence="2 3">
    <name type="scientific">Fragilariopsis cylindrus CCMP1102</name>
    <dbReference type="NCBI Taxonomy" id="635003"/>
    <lineage>
        <taxon>Eukaryota</taxon>
        <taxon>Sar</taxon>
        <taxon>Stramenopiles</taxon>
        <taxon>Ochrophyta</taxon>
        <taxon>Bacillariophyta</taxon>
        <taxon>Bacillariophyceae</taxon>
        <taxon>Bacillariophycidae</taxon>
        <taxon>Bacillariales</taxon>
        <taxon>Bacillariaceae</taxon>
        <taxon>Fragilariopsis</taxon>
    </lineage>
</organism>
<feature type="compositionally biased region" description="Low complexity" evidence="1">
    <location>
        <begin position="101"/>
        <end position="113"/>
    </location>
</feature>
<feature type="compositionally biased region" description="Low complexity" evidence="1">
    <location>
        <begin position="248"/>
        <end position="259"/>
    </location>
</feature>
<feature type="compositionally biased region" description="Low complexity" evidence="1">
    <location>
        <begin position="312"/>
        <end position="338"/>
    </location>
</feature>
<keyword evidence="3" id="KW-1185">Reference proteome</keyword>
<evidence type="ECO:0000256" key="1">
    <source>
        <dbReference type="SAM" id="MobiDB-lite"/>
    </source>
</evidence>
<name>A0A1E7EUD8_9STRA</name>
<dbReference type="InParanoid" id="A0A1E7EUD8"/>
<dbReference type="AlphaFoldDB" id="A0A1E7EUD8"/>
<feature type="region of interest" description="Disordered" evidence="1">
    <location>
        <begin position="232"/>
        <end position="262"/>
    </location>
</feature>
<feature type="compositionally biased region" description="Basic residues" evidence="1">
    <location>
        <begin position="90"/>
        <end position="100"/>
    </location>
</feature>
<dbReference type="OrthoDB" id="56100at2759"/>
<feature type="region of interest" description="Disordered" evidence="1">
    <location>
        <begin position="85"/>
        <end position="121"/>
    </location>
</feature>
<feature type="compositionally biased region" description="Acidic residues" evidence="1">
    <location>
        <begin position="233"/>
        <end position="247"/>
    </location>
</feature>
<protein>
    <submittedName>
        <fullName evidence="2">Uncharacterized protein</fullName>
    </submittedName>
</protein>
<proteinExistence type="predicted"/>
<dbReference type="EMBL" id="KV784377">
    <property type="protein sequence ID" value="OEU09163.1"/>
    <property type="molecule type" value="Genomic_DNA"/>
</dbReference>